<dbReference type="AlphaFoldDB" id="A0AAW1WY55"/>
<protein>
    <submittedName>
        <fullName evidence="1">Uncharacterized protein</fullName>
    </submittedName>
</protein>
<evidence type="ECO:0000313" key="2">
    <source>
        <dbReference type="Proteomes" id="UP001457282"/>
    </source>
</evidence>
<sequence length="99" mass="11109">MQRHQRNAKGHVTSVIVRNVVIPRDFGAVQPKTSPADKGFDCGIKTLKPRASSSGLAARIAEANWIVPARTRVLGRGFWRLRWTVWINRPTSMEISTKT</sequence>
<reference evidence="1 2" key="1">
    <citation type="journal article" date="2023" name="G3 (Bethesda)">
        <title>A chromosome-length genome assembly and annotation of blackberry (Rubus argutus, cv. 'Hillquist').</title>
        <authorList>
            <person name="Bruna T."/>
            <person name="Aryal R."/>
            <person name="Dudchenko O."/>
            <person name="Sargent D.J."/>
            <person name="Mead D."/>
            <person name="Buti M."/>
            <person name="Cavallini A."/>
            <person name="Hytonen T."/>
            <person name="Andres J."/>
            <person name="Pham M."/>
            <person name="Weisz D."/>
            <person name="Mascagni F."/>
            <person name="Usai G."/>
            <person name="Natali L."/>
            <person name="Bassil N."/>
            <person name="Fernandez G.E."/>
            <person name="Lomsadze A."/>
            <person name="Armour M."/>
            <person name="Olukolu B."/>
            <person name="Poorten T."/>
            <person name="Britton C."/>
            <person name="Davik J."/>
            <person name="Ashrafi H."/>
            <person name="Aiden E.L."/>
            <person name="Borodovsky M."/>
            <person name="Worthington M."/>
        </authorList>
    </citation>
    <scope>NUCLEOTIDE SEQUENCE [LARGE SCALE GENOMIC DNA]</scope>
    <source>
        <strain evidence="1">PI 553951</strain>
    </source>
</reference>
<proteinExistence type="predicted"/>
<name>A0AAW1WY55_RUBAR</name>
<dbReference type="EMBL" id="JBEDUW010000005">
    <property type="protein sequence ID" value="KAK9929573.1"/>
    <property type="molecule type" value="Genomic_DNA"/>
</dbReference>
<accession>A0AAW1WY55</accession>
<comment type="caution">
    <text evidence="1">The sequence shown here is derived from an EMBL/GenBank/DDBJ whole genome shotgun (WGS) entry which is preliminary data.</text>
</comment>
<dbReference type="Proteomes" id="UP001457282">
    <property type="component" value="Unassembled WGS sequence"/>
</dbReference>
<gene>
    <name evidence="1" type="ORF">M0R45_026667</name>
</gene>
<evidence type="ECO:0000313" key="1">
    <source>
        <dbReference type="EMBL" id="KAK9929573.1"/>
    </source>
</evidence>
<keyword evidence="2" id="KW-1185">Reference proteome</keyword>
<organism evidence="1 2">
    <name type="scientific">Rubus argutus</name>
    <name type="common">Southern blackberry</name>
    <dbReference type="NCBI Taxonomy" id="59490"/>
    <lineage>
        <taxon>Eukaryota</taxon>
        <taxon>Viridiplantae</taxon>
        <taxon>Streptophyta</taxon>
        <taxon>Embryophyta</taxon>
        <taxon>Tracheophyta</taxon>
        <taxon>Spermatophyta</taxon>
        <taxon>Magnoliopsida</taxon>
        <taxon>eudicotyledons</taxon>
        <taxon>Gunneridae</taxon>
        <taxon>Pentapetalae</taxon>
        <taxon>rosids</taxon>
        <taxon>fabids</taxon>
        <taxon>Rosales</taxon>
        <taxon>Rosaceae</taxon>
        <taxon>Rosoideae</taxon>
        <taxon>Rosoideae incertae sedis</taxon>
        <taxon>Rubus</taxon>
    </lineage>
</organism>